<organism evidence="2">
    <name type="scientific">Ananas comosus var. bracteatus</name>
    <name type="common">red pineapple</name>
    <dbReference type="NCBI Taxonomy" id="296719"/>
    <lineage>
        <taxon>Eukaryota</taxon>
        <taxon>Viridiplantae</taxon>
        <taxon>Streptophyta</taxon>
        <taxon>Embryophyta</taxon>
        <taxon>Tracheophyta</taxon>
        <taxon>Spermatophyta</taxon>
        <taxon>Magnoliopsida</taxon>
        <taxon>Liliopsida</taxon>
        <taxon>Poales</taxon>
        <taxon>Bromeliaceae</taxon>
        <taxon>Bromelioideae</taxon>
        <taxon>Ananas</taxon>
    </lineage>
</organism>
<gene>
    <name evidence="2" type="ORF">CB5_LOCUS18267</name>
</gene>
<name>A0A6V7PWP7_ANACO</name>
<dbReference type="EMBL" id="LR862153">
    <property type="protein sequence ID" value="CAD1835056.1"/>
    <property type="molecule type" value="Genomic_DNA"/>
</dbReference>
<sequence length="250" mass="26868">MGDPFSWIEQECGEGEFFDDADTPATSPPPPSPPAPPPPRASAAPPPPRRPTPTPPCSCAPSPTPPAPHPTTAIAREGSRKRRLRTLASGIQSPQRRSSLVHPPVVSRENLGRVETSKEDAAVSTNPSLEEIGEFRNQSLETLQDASRAVSSRRKLPDSILKPPTEEGNAGRRSTEKVEARAQAPAHETIPEVKDSAFPACLRDCVDMLSGNINVKLGDMDILNIAGRRGVAFPDPPWWAPGGYPPFCSR</sequence>
<reference evidence="2" key="1">
    <citation type="submission" date="2020-07" db="EMBL/GenBank/DDBJ databases">
        <authorList>
            <person name="Lin J."/>
        </authorList>
    </citation>
    <scope>NUCLEOTIDE SEQUENCE</scope>
</reference>
<feature type="compositionally biased region" description="Basic and acidic residues" evidence="1">
    <location>
        <begin position="169"/>
        <end position="180"/>
    </location>
</feature>
<feature type="compositionally biased region" description="Polar residues" evidence="1">
    <location>
        <begin position="89"/>
        <end position="98"/>
    </location>
</feature>
<evidence type="ECO:0000256" key="1">
    <source>
        <dbReference type="SAM" id="MobiDB-lite"/>
    </source>
</evidence>
<feature type="region of interest" description="Disordered" evidence="1">
    <location>
        <begin position="1"/>
        <end position="129"/>
    </location>
</feature>
<feature type="region of interest" description="Disordered" evidence="1">
    <location>
        <begin position="145"/>
        <end position="188"/>
    </location>
</feature>
<dbReference type="AlphaFoldDB" id="A0A6V7PWP7"/>
<accession>A0A6V7PWP7</accession>
<evidence type="ECO:0000313" key="2">
    <source>
        <dbReference type="EMBL" id="CAD1835056.1"/>
    </source>
</evidence>
<protein>
    <submittedName>
        <fullName evidence="2">Uncharacterized protein</fullName>
    </submittedName>
</protein>
<feature type="compositionally biased region" description="Acidic residues" evidence="1">
    <location>
        <begin position="11"/>
        <end position="22"/>
    </location>
</feature>
<feature type="compositionally biased region" description="Basic and acidic residues" evidence="1">
    <location>
        <begin position="110"/>
        <end position="121"/>
    </location>
</feature>
<feature type="compositionally biased region" description="Pro residues" evidence="1">
    <location>
        <begin position="26"/>
        <end position="69"/>
    </location>
</feature>
<proteinExistence type="predicted"/>